<evidence type="ECO:0000313" key="5">
    <source>
        <dbReference type="Proteomes" id="UP000261480"/>
    </source>
</evidence>
<dbReference type="Pfam" id="PF13855">
    <property type="entry name" value="LRR_8"/>
    <property type="match status" value="1"/>
</dbReference>
<evidence type="ECO:0000256" key="1">
    <source>
        <dbReference type="ARBA" id="ARBA00022614"/>
    </source>
</evidence>
<keyword evidence="5" id="KW-1185">Reference proteome</keyword>
<evidence type="ECO:0000256" key="2">
    <source>
        <dbReference type="ARBA" id="ARBA00022737"/>
    </source>
</evidence>
<evidence type="ECO:0000256" key="3">
    <source>
        <dbReference type="SAM" id="SignalP"/>
    </source>
</evidence>
<dbReference type="Gene3D" id="3.80.10.10">
    <property type="entry name" value="Ribonuclease Inhibitor"/>
    <property type="match status" value="1"/>
</dbReference>
<reference evidence="4" key="1">
    <citation type="submission" date="2025-08" db="UniProtKB">
        <authorList>
            <consortium name="Ensembl"/>
        </authorList>
    </citation>
    <scope>IDENTIFICATION</scope>
</reference>
<accession>A0A3B3WET5</accession>
<dbReference type="SUPFAM" id="SSF52058">
    <property type="entry name" value="L domain-like"/>
    <property type="match status" value="1"/>
</dbReference>
<dbReference type="AlphaFoldDB" id="A0A3B3WET5"/>
<keyword evidence="3" id="KW-0732">Signal</keyword>
<evidence type="ECO:0000313" key="4">
    <source>
        <dbReference type="Ensembl" id="ENSPMEP00000001380.1"/>
    </source>
</evidence>
<feature type="chain" id="PRO_5017186863" description="LRRNT domain-containing protein" evidence="3">
    <location>
        <begin position="24"/>
        <end position="159"/>
    </location>
</feature>
<feature type="signal peptide" evidence="3">
    <location>
        <begin position="1"/>
        <end position="23"/>
    </location>
</feature>
<dbReference type="InterPro" id="IPR032675">
    <property type="entry name" value="LRR_dom_sf"/>
</dbReference>
<dbReference type="SMART" id="SM00369">
    <property type="entry name" value="LRR_TYP"/>
    <property type="match status" value="2"/>
</dbReference>
<dbReference type="GO" id="GO:0005886">
    <property type="term" value="C:plasma membrane"/>
    <property type="evidence" value="ECO:0007669"/>
    <property type="project" value="TreeGrafter"/>
</dbReference>
<keyword evidence="2" id="KW-0677">Repeat</keyword>
<sequence>MKMERSTLWVLQTLLVLLSPVGSAPCPRPCSCPQPAELHCTFRSLLTVPAAVPKHVKRINLGSVDVSSAGLFNCPHRLCCFRFNSIHEISDTSLSGLGKLELLMVHGNNIHSLPDGEINRHTLQGLWSVARLHLDHNQIELIHPDAFQGLTSLLVITNV</sequence>
<dbReference type="Ensembl" id="ENSPMET00000014303.1">
    <property type="protein sequence ID" value="ENSPMEP00000001380.1"/>
    <property type="gene ID" value="ENSPMEG00000002277.1"/>
</dbReference>
<name>A0A3B3WET5_9TELE</name>
<proteinExistence type="predicted"/>
<dbReference type="InterPro" id="IPR050541">
    <property type="entry name" value="LRR_TM_domain-containing"/>
</dbReference>
<dbReference type="PANTHER" id="PTHR24369:SF163">
    <property type="entry name" value="MATRIX-REMODELING-ASSOCIATED PROTEIN 5"/>
    <property type="match status" value="1"/>
</dbReference>
<dbReference type="InterPro" id="IPR001611">
    <property type="entry name" value="Leu-rich_rpt"/>
</dbReference>
<dbReference type="Proteomes" id="UP000261480">
    <property type="component" value="Unplaced"/>
</dbReference>
<reference evidence="4" key="2">
    <citation type="submission" date="2025-09" db="UniProtKB">
        <authorList>
            <consortium name="Ensembl"/>
        </authorList>
    </citation>
    <scope>IDENTIFICATION</scope>
</reference>
<keyword evidence="1" id="KW-0433">Leucine-rich repeat</keyword>
<protein>
    <recommendedName>
        <fullName evidence="6">LRRNT domain-containing protein</fullName>
    </recommendedName>
</protein>
<dbReference type="STRING" id="48701.ENSPMEP00000001380"/>
<evidence type="ECO:0008006" key="6">
    <source>
        <dbReference type="Google" id="ProtNLM"/>
    </source>
</evidence>
<dbReference type="PANTHER" id="PTHR24369">
    <property type="entry name" value="ANTIGEN BSP, PUTATIVE-RELATED"/>
    <property type="match status" value="1"/>
</dbReference>
<organism evidence="4 5">
    <name type="scientific">Poecilia mexicana</name>
    <dbReference type="NCBI Taxonomy" id="48701"/>
    <lineage>
        <taxon>Eukaryota</taxon>
        <taxon>Metazoa</taxon>
        <taxon>Chordata</taxon>
        <taxon>Craniata</taxon>
        <taxon>Vertebrata</taxon>
        <taxon>Euteleostomi</taxon>
        <taxon>Actinopterygii</taxon>
        <taxon>Neopterygii</taxon>
        <taxon>Teleostei</taxon>
        <taxon>Neoteleostei</taxon>
        <taxon>Acanthomorphata</taxon>
        <taxon>Ovalentaria</taxon>
        <taxon>Atherinomorphae</taxon>
        <taxon>Cyprinodontiformes</taxon>
        <taxon>Poeciliidae</taxon>
        <taxon>Poeciliinae</taxon>
        <taxon>Poecilia</taxon>
    </lineage>
</organism>
<dbReference type="InterPro" id="IPR003591">
    <property type="entry name" value="Leu-rich_rpt_typical-subtyp"/>
</dbReference>